<dbReference type="EMBL" id="JAGETO010000042">
    <property type="protein sequence ID" value="MBO2029287.1"/>
    <property type="molecule type" value="Genomic_DNA"/>
</dbReference>
<dbReference type="SUPFAM" id="SSF52833">
    <property type="entry name" value="Thioredoxin-like"/>
    <property type="match status" value="1"/>
</dbReference>
<dbReference type="InterPro" id="IPR000889">
    <property type="entry name" value="Glutathione_peroxidase"/>
</dbReference>
<dbReference type="Gene3D" id="3.40.30.10">
    <property type="entry name" value="Glutaredoxin"/>
    <property type="match status" value="1"/>
</dbReference>
<evidence type="ECO:0000313" key="6">
    <source>
        <dbReference type="Proteomes" id="UP000664620"/>
    </source>
</evidence>
<evidence type="ECO:0000256" key="2">
    <source>
        <dbReference type="ARBA" id="ARBA00022559"/>
    </source>
</evidence>
<evidence type="ECO:0008006" key="7">
    <source>
        <dbReference type="Google" id="ProtNLM"/>
    </source>
</evidence>
<reference evidence="5" key="1">
    <citation type="submission" date="2021-03" db="EMBL/GenBank/DDBJ databases">
        <title>Molecular epidemiology and mechanisms of colistin and carbapenem resistance in Enterobacteriaceae from clinical isolates, the environment and porcine samples in Pretoria, South Africa.</title>
        <authorList>
            <person name="Bogoshi D."/>
            <person name="Mbelle N.M."/>
            <person name="Naidoo V."/>
            <person name="Osei Sekyere J."/>
        </authorList>
    </citation>
    <scope>NUCLEOTIDE SEQUENCE</scope>
    <source>
        <strain evidence="5">C034</strain>
    </source>
</reference>
<sequence length="98" mass="10606">MTTIDGEKLLASFAGKVLLIVNVASKCGLTPQYEQLEDLQSSLPPRLQRAGVPQPVPRPGPGSEEEIKTFCSTTYGVTFRCLAKLTSTANIARRSIKN</sequence>
<keyword evidence="2" id="KW-0575">Peroxidase</keyword>
<name>A0A939SQ53_KLEPN</name>
<dbReference type="Pfam" id="PF00255">
    <property type="entry name" value="GSHPx"/>
    <property type="match status" value="1"/>
</dbReference>
<dbReference type="GO" id="GO:0004601">
    <property type="term" value="F:peroxidase activity"/>
    <property type="evidence" value="ECO:0007669"/>
    <property type="project" value="UniProtKB-KW"/>
</dbReference>
<accession>A0A939SQ53</accession>
<evidence type="ECO:0000256" key="3">
    <source>
        <dbReference type="ARBA" id="ARBA00023002"/>
    </source>
</evidence>
<dbReference type="InterPro" id="IPR036249">
    <property type="entry name" value="Thioredoxin-like_sf"/>
</dbReference>
<comment type="caution">
    <text evidence="5">The sequence shown here is derived from an EMBL/GenBank/DDBJ whole genome shotgun (WGS) entry which is preliminary data.</text>
</comment>
<dbReference type="PROSITE" id="PS51355">
    <property type="entry name" value="GLUTATHIONE_PEROXID_3"/>
    <property type="match status" value="1"/>
</dbReference>
<feature type="region of interest" description="Disordered" evidence="4">
    <location>
        <begin position="46"/>
        <end position="65"/>
    </location>
</feature>
<evidence type="ECO:0000256" key="1">
    <source>
        <dbReference type="ARBA" id="ARBA00006926"/>
    </source>
</evidence>
<dbReference type="InterPro" id="IPR029759">
    <property type="entry name" value="GPX_AS"/>
</dbReference>
<dbReference type="PROSITE" id="PS00460">
    <property type="entry name" value="GLUTATHIONE_PEROXID_1"/>
    <property type="match status" value="1"/>
</dbReference>
<dbReference type="PANTHER" id="PTHR11592:SF40">
    <property type="entry name" value="THIOREDOXIN_GLUTATHIONE PEROXIDASE BTUE"/>
    <property type="match status" value="1"/>
</dbReference>
<proteinExistence type="inferred from homology"/>
<dbReference type="GO" id="GO:0034599">
    <property type="term" value="P:cellular response to oxidative stress"/>
    <property type="evidence" value="ECO:0007669"/>
    <property type="project" value="TreeGrafter"/>
</dbReference>
<dbReference type="AlphaFoldDB" id="A0A939SQ53"/>
<gene>
    <name evidence="5" type="ORF">J4734_12530</name>
</gene>
<evidence type="ECO:0000256" key="4">
    <source>
        <dbReference type="SAM" id="MobiDB-lite"/>
    </source>
</evidence>
<comment type="similarity">
    <text evidence="1">Belongs to the glutathione peroxidase family.</text>
</comment>
<dbReference type="Proteomes" id="UP000664620">
    <property type="component" value="Unassembled WGS sequence"/>
</dbReference>
<evidence type="ECO:0000313" key="5">
    <source>
        <dbReference type="EMBL" id="MBO2029287.1"/>
    </source>
</evidence>
<organism evidence="5 6">
    <name type="scientific">Klebsiella pneumoniae</name>
    <dbReference type="NCBI Taxonomy" id="573"/>
    <lineage>
        <taxon>Bacteria</taxon>
        <taxon>Pseudomonadati</taxon>
        <taxon>Pseudomonadota</taxon>
        <taxon>Gammaproteobacteria</taxon>
        <taxon>Enterobacterales</taxon>
        <taxon>Enterobacteriaceae</taxon>
        <taxon>Klebsiella/Raoultella group</taxon>
        <taxon>Klebsiella</taxon>
        <taxon>Klebsiella pneumoniae complex</taxon>
    </lineage>
</organism>
<dbReference type="PANTHER" id="PTHR11592">
    <property type="entry name" value="GLUTATHIONE PEROXIDASE"/>
    <property type="match status" value="1"/>
</dbReference>
<protein>
    <recommendedName>
        <fullName evidence="7">Glutathione peroxidase</fullName>
    </recommendedName>
</protein>
<keyword evidence="3" id="KW-0560">Oxidoreductase</keyword>